<keyword evidence="2" id="KW-1185">Reference proteome</keyword>
<accession>A0ABW6VE73</accession>
<dbReference type="EMBL" id="JBIAXI010000024">
    <property type="protein sequence ID" value="MFF4777535.1"/>
    <property type="molecule type" value="Genomic_DNA"/>
</dbReference>
<gene>
    <name evidence="1" type="ORF">ACFY05_32230</name>
</gene>
<evidence type="ECO:0000313" key="1">
    <source>
        <dbReference type="EMBL" id="MFF4777535.1"/>
    </source>
</evidence>
<organism evidence="1 2">
    <name type="scientific">Microtetraspora fusca</name>
    <dbReference type="NCBI Taxonomy" id="1997"/>
    <lineage>
        <taxon>Bacteria</taxon>
        <taxon>Bacillati</taxon>
        <taxon>Actinomycetota</taxon>
        <taxon>Actinomycetes</taxon>
        <taxon>Streptosporangiales</taxon>
        <taxon>Streptosporangiaceae</taxon>
        <taxon>Microtetraspora</taxon>
    </lineage>
</organism>
<reference evidence="1 2" key="1">
    <citation type="submission" date="2024-10" db="EMBL/GenBank/DDBJ databases">
        <title>The Natural Products Discovery Center: Release of the First 8490 Sequenced Strains for Exploring Actinobacteria Biosynthetic Diversity.</title>
        <authorList>
            <person name="Kalkreuter E."/>
            <person name="Kautsar S.A."/>
            <person name="Yang D."/>
            <person name="Bader C.D."/>
            <person name="Teijaro C.N."/>
            <person name="Fluegel L."/>
            <person name="Davis C.M."/>
            <person name="Simpson J.R."/>
            <person name="Lauterbach L."/>
            <person name="Steele A.D."/>
            <person name="Gui C."/>
            <person name="Meng S."/>
            <person name="Li G."/>
            <person name="Viehrig K."/>
            <person name="Ye F."/>
            <person name="Su P."/>
            <person name="Kiefer A.F."/>
            <person name="Nichols A."/>
            <person name="Cepeda A.J."/>
            <person name="Yan W."/>
            <person name="Fan B."/>
            <person name="Jiang Y."/>
            <person name="Adhikari A."/>
            <person name="Zheng C.-J."/>
            <person name="Schuster L."/>
            <person name="Cowan T.M."/>
            <person name="Smanski M.J."/>
            <person name="Chevrette M.G."/>
            <person name="De Carvalho L.P.S."/>
            <person name="Shen B."/>
        </authorList>
    </citation>
    <scope>NUCLEOTIDE SEQUENCE [LARGE SCALE GENOMIC DNA]</scope>
    <source>
        <strain evidence="1 2">NPDC001281</strain>
    </source>
</reference>
<proteinExistence type="predicted"/>
<dbReference type="Proteomes" id="UP001602119">
    <property type="component" value="Unassembled WGS sequence"/>
</dbReference>
<comment type="caution">
    <text evidence="1">The sequence shown here is derived from an EMBL/GenBank/DDBJ whole genome shotgun (WGS) entry which is preliminary data.</text>
</comment>
<evidence type="ECO:0000313" key="2">
    <source>
        <dbReference type="Proteomes" id="UP001602119"/>
    </source>
</evidence>
<name>A0ABW6VE73_MICFU</name>
<sequence length="124" mass="13693">MNAITIHLVETDVAVVKLPAGGIARVHHPSGPRDYPPVPRDEPVFLVVPGDRERLGGGATHSIYYDETGLRNGRHRHDRAVWHAAARAARRGDVGDVVLIHHEEQTRYGRTRWAATGLTVCPSR</sequence>
<protein>
    <submittedName>
        <fullName evidence="1">Uncharacterized protein</fullName>
    </submittedName>
</protein>
<dbReference type="RefSeq" id="WP_387345996.1">
    <property type="nucleotide sequence ID" value="NZ_JBIAXI010000024.1"/>
</dbReference>